<keyword evidence="5 7" id="KW-0658">Purine biosynthesis</keyword>
<dbReference type="PIRSF" id="PIRSF000485">
    <property type="entry name" value="Amd_phspho_trans"/>
    <property type="match status" value="1"/>
</dbReference>
<dbReference type="Proteomes" id="UP000034492">
    <property type="component" value="Unassembled WGS sequence"/>
</dbReference>
<comment type="caution">
    <text evidence="12">The sequence shown here is derived from an EMBL/GenBank/DDBJ whole genome shotgun (WGS) entry which is preliminary data.</text>
</comment>
<dbReference type="NCBIfam" id="TIGR01134">
    <property type="entry name" value="purF"/>
    <property type="match status" value="1"/>
</dbReference>
<dbReference type="GO" id="GO:0009113">
    <property type="term" value="P:purine nucleobase biosynthetic process"/>
    <property type="evidence" value="ECO:0007669"/>
    <property type="project" value="UniProtKB-UniRule"/>
</dbReference>
<keyword evidence="6 7" id="KW-0315">Glutamine amidotransferase</keyword>
<evidence type="ECO:0000256" key="4">
    <source>
        <dbReference type="ARBA" id="ARBA00022679"/>
    </source>
</evidence>
<dbReference type="GO" id="GO:0004044">
    <property type="term" value="F:amidophosphoribosyltransferase activity"/>
    <property type="evidence" value="ECO:0007669"/>
    <property type="project" value="UniProtKB-UniRule"/>
</dbReference>
<evidence type="ECO:0000256" key="5">
    <source>
        <dbReference type="ARBA" id="ARBA00022755"/>
    </source>
</evidence>
<protein>
    <recommendedName>
        <fullName evidence="7">Amidophosphoribosyltransferase</fullName>
        <shortName evidence="7">ATase</shortName>
        <ecNumber evidence="7">2.4.2.14</ecNumber>
    </recommendedName>
    <alternativeName>
        <fullName evidence="7">Glutamine phosphoribosylpyrophosphate amidotransferase</fullName>
        <shortName evidence="7">GPATase</shortName>
    </alternativeName>
</protein>
<dbReference type="Gene3D" id="3.40.50.2020">
    <property type="match status" value="1"/>
</dbReference>
<dbReference type="PATRIC" id="fig|1618426.3.peg.855"/>
<dbReference type="InterPro" id="IPR017932">
    <property type="entry name" value="GATase_2_dom"/>
</dbReference>
<evidence type="ECO:0000256" key="10">
    <source>
        <dbReference type="PIRSR" id="PIRSR000485-2"/>
    </source>
</evidence>
<dbReference type="InterPro" id="IPR000836">
    <property type="entry name" value="PRTase_dom"/>
</dbReference>
<evidence type="ECO:0000256" key="8">
    <source>
        <dbReference type="PIRNR" id="PIRNR000485"/>
    </source>
</evidence>
<comment type="cofactor">
    <cofactor evidence="7 10">
        <name>Mg(2+)</name>
        <dbReference type="ChEBI" id="CHEBI:18420"/>
    </cofactor>
    <text evidence="7 10">Binds 1 Mg(2+) ion per subunit.</text>
</comment>
<dbReference type="InterPro" id="IPR005854">
    <property type="entry name" value="PurF"/>
</dbReference>
<dbReference type="Gene3D" id="3.60.20.10">
    <property type="entry name" value="Glutamine Phosphoribosylpyrophosphate, subunit 1, domain 1"/>
    <property type="match status" value="1"/>
</dbReference>
<organism evidence="12 13">
    <name type="scientific">Candidatus Daviesbacteria bacterium GW2011_GWB1_36_5</name>
    <dbReference type="NCBI Taxonomy" id="1618426"/>
    <lineage>
        <taxon>Bacteria</taxon>
        <taxon>Candidatus Daviesiibacteriota</taxon>
    </lineage>
</organism>
<feature type="binding site" evidence="7 10">
    <location>
        <position position="343"/>
    </location>
    <ligand>
        <name>Mg(2+)</name>
        <dbReference type="ChEBI" id="CHEBI:18420"/>
    </ligand>
</feature>
<sequence length="467" mass="51975">MCAVFGAFNCKEAARVTYFGLFALQHRGQESSGIVSSDGDSLKIHKGTGLVAQVFREKDFLHLKGNLAIGHNRYATSGRSDGHTQPVHRKNSILAISHNGNLPSVKKIKQFLKEKSVDCSGLNDSELMYEAIRYFLLKGFELEDAIKECVPYFSGVYCLLVMTKDKIAAIRDACGIRPMVIGKLNGGFVISSETCALNTVGAQFIREISPGEMVIFTKSGMRSYKVLPPTQKIDIFEFVYFARPDSVILGKSVNEVRKNFGRRLAVEYPVKADIIVPVPDSGIPASLGYSEVSGIPFDFGLIKNRYVHRTFIQPTQKLREKDVEMKLNPMKHVLKDKRVVVIDDSIVRGTTSKKIVSMIRAAGARQVHLLISSPPVKYPDFYGINTPNQKDLIASTMTDSEITKFIGADSLYYLSFKGMIDATGLQESIFCTSCFSGEYPIDIGERMKNIEFEINIYRKNNLLPLSA</sequence>
<keyword evidence="4 7" id="KW-0808">Transferase</keyword>
<keyword evidence="7 10" id="KW-0460">Magnesium</keyword>
<comment type="function">
    <text evidence="7">Catalyzes the formation of phosphoribosylamine from phosphoribosylpyrophosphate (PRPP) and glutamine.</text>
</comment>
<evidence type="ECO:0000256" key="7">
    <source>
        <dbReference type="HAMAP-Rule" id="MF_01931"/>
    </source>
</evidence>
<dbReference type="InterPro" id="IPR029055">
    <property type="entry name" value="Ntn_hydrolases_N"/>
</dbReference>
<dbReference type="AlphaFoldDB" id="A0A0G0EMS0"/>
<feature type="domain" description="Glutamine amidotransferase type-2" evidence="11">
    <location>
        <begin position="2"/>
        <end position="219"/>
    </location>
</feature>
<dbReference type="EMBL" id="LBSA01000026">
    <property type="protein sequence ID" value="KKQ08363.1"/>
    <property type="molecule type" value="Genomic_DNA"/>
</dbReference>
<dbReference type="CDD" id="cd06223">
    <property type="entry name" value="PRTases_typeI"/>
    <property type="match status" value="1"/>
</dbReference>
<dbReference type="Pfam" id="PF00156">
    <property type="entry name" value="Pribosyltran"/>
    <property type="match status" value="1"/>
</dbReference>
<dbReference type="EC" id="2.4.2.14" evidence="7"/>
<reference evidence="12 13" key="1">
    <citation type="journal article" date="2015" name="Nature">
        <title>rRNA introns, odd ribosomes, and small enigmatic genomes across a large radiation of phyla.</title>
        <authorList>
            <person name="Brown C.T."/>
            <person name="Hug L.A."/>
            <person name="Thomas B.C."/>
            <person name="Sharon I."/>
            <person name="Castelle C.J."/>
            <person name="Singh A."/>
            <person name="Wilkins M.J."/>
            <person name="Williams K.H."/>
            <person name="Banfield J.F."/>
        </authorList>
    </citation>
    <scope>NUCLEOTIDE SEQUENCE [LARGE SCALE GENOMIC DNA]</scope>
</reference>
<dbReference type="GO" id="GO:0006189">
    <property type="term" value="P:'de novo' IMP biosynthetic process"/>
    <property type="evidence" value="ECO:0007669"/>
    <property type="project" value="UniProtKB-UniRule"/>
</dbReference>
<evidence type="ECO:0000256" key="1">
    <source>
        <dbReference type="ARBA" id="ARBA00005209"/>
    </source>
</evidence>
<evidence type="ECO:0000256" key="2">
    <source>
        <dbReference type="ARBA" id="ARBA00010138"/>
    </source>
</evidence>
<comment type="similarity">
    <text evidence="2 7 8">In the C-terminal section; belongs to the purine/pyrimidine phosphoribosyltransferase family.</text>
</comment>
<evidence type="ECO:0000313" key="13">
    <source>
        <dbReference type="Proteomes" id="UP000034492"/>
    </source>
</evidence>
<dbReference type="Pfam" id="PF13522">
    <property type="entry name" value="GATase_6"/>
    <property type="match status" value="1"/>
</dbReference>
<evidence type="ECO:0000313" key="12">
    <source>
        <dbReference type="EMBL" id="KKQ08363.1"/>
    </source>
</evidence>
<accession>A0A0G0EMS0</accession>
<comment type="caution">
    <text evidence="7">Lacks conserved residue(s) required for the propagation of feature annotation.</text>
</comment>
<comment type="pathway">
    <text evidence="1 7 8">Purine metabolism; IMP biosynthesis via de novo pathway; N(1)-(5-phospho-D-ribosyl)glycinamide from 5-phospho-alpha-D-ribose 1-diphosphate: step 1/2.</text>
</comment>
<evidence type="ECO:0000256" key="9">
    <source>
        <dbReference type="PIRSR" id="PIRSR000485-1"/>
    </source>
</evidence>
<name>A0A0G0EMS0_9BACT</name>
<feature type="binding site" evidence="7 10">
    <location>
        <position position="281"/>
    </location>
    <ligand>
        <name>Mg(2+)</name>
        <dbReference type="ChEBI" id="CHEBI:18420"/>
    </ligand>
</feature>
<dbReference type="PROSITE" id="PS51278">
    <property type="entry name" value="GATASE_TYPE_2"/>
    <property type="match status" value="1"/>
</dbReference>
<feature type="active site" description="Nucleophile" evidence="7 9">
    <location>
        <position position="2"/>
    </location>
</feature>
<evidence type="ECO:0000256" key="3">
    <source>
        <dbReference type="ARBA" id="ARBA00022676"/>
    </source>
</evidence>
<evidence type="ECO:0000259" key="11">
    <source>
        <dbReference type="PROSITE" id="PS51278"/>
    </source>
</evidence>
<dbReference type="HAMAP" id="MF_01931">
    <property type="entry name" value="PurF"/>
    <property type="match status" value="1"/>
</dbReference>
<evidence type="ECO:0000256" key="6">
    <source>
        <dbReference type="ARBA" id="ARBA00022962"/>
    </source>
</evidence>
<feature type="binding site" evidence="7 10">
    <location>
        <position position="344"/>
    </location>
    <ligand>
        <name>Mg(2+)</name>
        <dbReference type="ChEBI" id="CHEBI:18420"/>
    </ligand>
</feature>
<dbReference type="GO" id="GO:0000287">
    <property type="term" value="F:magnesium ion binding"/>
    <property type="evidence" value="ECO:0007669"/>
    <property type="project" value="UniProtKB-UniRule"/>
</dbReference>
<dbReference type="SUPFAM" id="SSF56235">
    <property type="entry name" value="N-terminal nucleophile aminohydrolases (Ntn hydrolases)"/>
    <property type="match status" value="1"/>
</dbReference>
<proteinExistence type="inferred from homology"/>
<dbReference type="SUPFAM" id="SSF53271">
    <property type="entry name" value="PRTase-like"/>
    <property type="match status" value="1"/>
</dbReference>
<keyword evidence="3 7" id="KW-0328">Glycosyltransferase</keyword>
<dbReference type="InterPro" id="IPR029057">
    <property type="entry name" value="PRTase-like"/>
</dbReference>
<keyword evidence="7 10" id="KW-0479">Metal-binding</keyword>
<gene>
    <name evidence="7" type="primary">purF</name>
    <name evidence="12" type="ORF">US19_C0026G0004</name>
</gene>
<dbReference type="UniPathway" id="UPA00074">
    <property type="reaction ID" value="UER00124"/>
</dbReference>
<dbReference type="PANTHER" id="PTHR11907">
    <property type="entry name" value="AMIDOPHOSPHORIBOSYLTRANSFERASE"/>
    <property type="match status" value="1"/>
</dbReference>
<comment type="catalytic activity">
    <reaction evidence="7 8">
        <text>5-phospho-beta-D-ribosylamine + L-glutamate + diphosphate = 5-phospho-alpha-D-ribose 1-diphosphate + L-glutamine + H2O</text>
        <dbReference type="Rhea" id="RHEA:14905"/>
        <dbReference type="ChEBI" id="CHEBI:15377"/>
        <dbReference type="ChEBI" id="CHEBI:29985"/>
        <dbReference type="ChEBI" id="CHEBI:33019"/>
        <dbReference type="ChEBI" id="CHEBI:58017"/>
        <dbReference type="ChEBI" id="CHEBI:58359"/>
        <dbReference type="ChEBI" id="CHEBI:58681"/>
        <dbReference type="EC" id="2.4.2.14"/>
    </reaction>
</comment>